<evidence type="ECO:0000256" key="5">
    <source>
        <dbReference type="ARBA" id="ARBA00022723"/>
    </source>
</evidence>
<dbReference type="AlphaFoldDB" id="A0A4R2JWW7"/>
<protein>
    <submittedName>
        <fullName evidence="12">Fur family ferric uptake transcriptional regulator</fullName>
    </submittedName>
</protein>
<dbReference type="Gene3D" id="1.10.10.10">
    <property type="entry name" value="Winged helix-like DNA-binding domain superfamily/Winged helix DNA-binding domain"/>
    <property type="match status" value="1"/>
</dbReference>
<comment type="subcellular location">
    <subcellularLocation>
        <location evidence="1">Cytoplasm</location>
    </subcellularLocation>
</comment>
<evidence type="ECO:0000256" key="7">
    <source>
        <dbReference type="ARBA" id="ARBA00023004"/>
    </source>
</evidence>
<dbReference type="PANTHER" id="PTHR33202:SF18">
    <property type="entry name" value="TRANSCRIPTIONAL REGULATOR FURA"/>
    <property type="match status" value="1"/>
</dbReference>
<keyword evidence="5 11" id="KW-0479">Metal-binding</keyword>
<dbReference type="GO" id="GO:1900376">
    <property type="term" value="P:regulation of secondary metabolite biosynthetic process"/>
    <property type="evidence" value="ECO:0007669"/>
    <property type="project" value="TreeGrafter"/>
</dbReference>
<dbReference type="GO" id="GO:0000976">
    <property type="term" value="F:transcription cis-regulatory region binding"/>
    <property type="evidence" value="ECO:0007669"/>
    <property type="project" value="TreeGrafter"/>
</dbReference>
<accession>A0A4R2JWW7</accession>
<dbReference type="GO" id="GO:0005737">
    <property type="term" value="C:cytoplasm"/>
    <property type="evidence" value="ECO:0007669"/>
    <property type="project" value="UniProtKB-SubCell"/>
</dbReference>
<keyword evidence="7" id="KW-0408">Iron</keyword>
<evidence type="ECO:0000256" key="6">
    <source>
        <dbReference type="ARBA" id="ARBA00022833"/>
    </source>
</evidence>
<evidence type="ECO:0000256" key="10">
    <source>
        <dbReference type="ARBA" id="ARBA00023163"/>
    </source>
</evidence>
<sequence length="155" mass="16800">MAVFSLVTTFPDRAQLRERLKLAGLRVTAPRLAVLTWLNDHPHTTAEQVASGVRDLLGSVSTQAVYDVLSVCSTASLVRRIEPAGHPARFETRTGDNHHHLVCRACGRTEDVDCTVGVAPCLTPAESAGYVVDEAEVVFWGLCPDCIHHETKGKA</sequence>
<dbReference type="InterPro" id="IPR036390">
    <property type="entry name" value="WH_DNA-bd_sf"/>
</dbReference>
<evidence type="ECO:0000313" key="13">
    <source>
        <dbReference type="Proteomes" id="UP000295680"/>
    </source>
</evidence>
<feature type="binding site" evidence="11">
    <location>
        <position position="106"/>
    </location>
    <ligand>
        <name>Zn(2+)</name>
        <dbReference type="ChEBI" id="CHEBI:29105"/>
    </ligand>
</feature>
<feature type="binding site" evidence="11">
    <location>
        <position position="146"/>
    </location>
    <ligand>
        <name>Zn(2+)</name>
        <dbReference type="ChEBI" id="CHEBI:29105"/>
    </ligand>
</feature>
<name>A0A4R2JWW7_9PSEU</name>
<dbReference type="GO" id="GO:0003700">
    <property type="term" value="F:DNA-binding transcription factor activity"/>
    <property type="evidence" value="ECO:0007669"/>
    <property type="project" value="InterPro"/>
</dbReference>
<keyword evidence="10" id="KW-0804">Transcription</keyword>
<dbReference type="InterPro" id="IPR002481">
    <property type="entry name" value="FUR"/>
</dbReference>
<dbReference type="Proteomes" id="UP000295680">
    <property type="component" value="Unassembled WGS sequence"/>
</dbReference>
<dbReference type="Pfam" id="PF01475">
    <property type="entry name" value="FUR"/>
    <property type="match status" value="1"/>
</dbReference>
<dbReference type="InterPro" id="IPR036388">
    <property type="entry name" value="WH-like_DNA-bd_sf"/>
</dbReference>
<keyword evidence="6 11" id="KW-0862">Zinc</keyword>
<feature type="binding site" evidence="11">
    <location>
        <position position="103"/>
    </location>
    <ligand>
        <name>Zn(2+)</name>
        <dbReference type="ChEBI" id="CHEBI:29105"/>
    </ligand>
</feature>
<evidence type="ECO:0000256" key="9">
    <source>
        <dbReference type="ARBA" id="ARBA00023125"/>
    </source>
</evidence>
<dbReference type="CDD" id="cd07153">
    <property type="entry name" value="Fur_like"/>
    <property type="match status" value="1"/>
</dbReference>
<keyword evidence="9" id="KW-0238">DNA-binding</keyword>
<evidence type="ECO:0000256" key="11">
    <source>
        <dbReference type="PIRSR" id="PIRSR602481-1"/>
    </source>
</evidence>
<evidence type="ECO:0000313" key="12">
    <source>
        <dbReference type="EMBL" id="TCO64334.1"/>
    </source>
</evidence>
<dbReference type="SUPFAM" id="SSF46785">
    <property type="entry name" value="Winged helix' DNA-binding domain"/>
    <property type="match status" value="1"/>
</dbReference>
<evidence type="ECO:0000256" key="1">
    <source>
        <dbReference type="ARBA" id="ARBA00004496"/>
    </source>
</evidence>
<evidence type="ECO:0000256" key="4">
    <source>
        <dbReference type="ARBA" id="ARBA00022491"/>
    </source>
</evidence>
<keyword evidence="13" id="KW-1185">Reference proteome</keyword>
<comment type="similarity">
    <text evidence="2">Belongs to the Fur family.</text>
</comment>
<evidence type="ECO:0000256" key="8">
    <source>
        <dbReference type="ARBA" id="ARBA00023015"/>
    </source>
</evidence>
<comment type="cofactor">
    <cofactor evidence="11">
        <name>Zn(2+)</name>
        <dbReference type="ChEBI" id="CHEBI:29105"/>
    </cofactor>
    <text evidence="11">Binds 1 zinc ion per subunit.</text>
</comment>
<dbReference type="GO" id="GO:0008270">
    <property type="term" value="F:zinc ion binding"/>
    <property type="evidence" value="ECO:0007669"/>
    <property type="project" value="TreeGrafter"/>
</dbReference>
<gene>
    <name evidence="12" type="ORF">EV192_101101</name>
</gene>
<dbReference type="PANTHER" id="PTHR33202">
    <property type="entry name" value="ZINC UPTAKE REGULATION PROTEIN"/>
    <property type="match status" value="1"/>
</dbReference>
<reference evidence="12 13" key="1">
    <citation type="submission" date="2019-03" db="EMBL/GenBank/DDBJ databases">
        <title>Genomic Encyclopedia of Type Strains, Phase IV (KMG-IV): sequencing the most valuable type-strain genomes for metagenomic binning, comparative biology and taxonomic classification.</title>
        <authorList>
            <person name="Goeker M."/>
        </authorList>
    </citation>
    <scope>NUCLEOTIDE SEQUENCE [LARGE SCALE GENOMIC DNA]</scope>
    <source>
        <strain evidence="12 13">DSM 45934</strain>
    </source>
</reference>
<evidence type="ECO:0000256" key="3">
    <source>
        <dbReference type="ARBA" id="ARBA00022490"/>
    </source>
</evidence>
<keyword evidence="4" id="KW-0678">Repressor</keyword>
<proteinExistence type="inferred from homology"/>
<dbReference type="GO" id="GO:0045892">
    <property type="term" value="P:negative regulation of DNA-templated transcription"/>
    <property type="evidence" value="ECO:0007669"/>
    <property type="project" value="TreeGrafter"/>
</dbReference>
<keyword evidence="3" id="KW-0963">Cytoplasm</keyword>
<comment type="caution">
    <text evidence="12">The sequence shown here is derived from an EMBL/GenBank/DDBJ whole genome shotgun (WGS) entry which is preliminary data.</text>
</comment>
<dbReference type="Gene3D" id="3.30.1490.190">
    <property type="match status" value="1"/>
</dbReference>
<feature type="binding site" evidence="11">
    <location>
        <position position="143"/>
    </location>
    <ligand>
        <name>Zn(2+)</name>
        <dbReference type="ChEBI" id="CHEBI:29105"/>
    </ligand>
</feature>
<dbReference type="InterPro" id="IPR043135">
    <property type="entry name" value="Fur_C"/>
</dbReference>
<dbReference type="EMBL" id="SLWS01000001">
    <property type="protein sequence ID" value="TCO64334.1"/>
    <property type="molecule type" value="Genomic_DNA"/>
</dbReference>
<evidence type="ECO:0000256" key="2">
    <source>
        <dbReference type="ARBA" id="ARBA00007957"/>
    </source>
</evidence>
<keyword evidence="8" id="KW-0805">Transcription regulation</keyword>
<organism evidence="12 13">
    <name type="scientific">Actinocrispum wychmicini</name>
    <dbReference type="NCBI Taxonomy" id="1213861"/>
    <lineage>
        <taxon>Bacteria</taxon>
        <taxon>Bacillati</taxon>
        <taxon>Actinomycetota</taxon>
        <taxon>Actinomycetes</taxon>
        <taxon>Pseudonocardiales</taxon>
        <taxon>Pseudonocardiaceae</taxon>
        <taxon>Actinocrispum</taxon>
    </lineage>
</organism>